<dbReference type="GO" id="GO:0008168">
    <property type="term" value="F:methyltransferase activity"/>
    <property type="evidence" value="ECO:0007669"/>
    <property type="project" value="UniProtKB-KW"/>
</dbReference>
<dbReference type="PROSITE" id="PS51687">
    <property type="entry name" value="SAM_MT_RNA_M5U"/>
    <property type="match status" value="1"/>
</dbReference>
<comment type="similarity">
    <text evidence="6">Belongs to the class I-like SAM-binding methyltransferase superfamily. RNA M5U methyltransferase family.</text>
</comment>
<dbReference type="EMBL" id="FXTT01000003">
    <property type="protein sequence ID" value="SMP25866.1"/>
    <property type="molecule type" value="Genomic_DNA"/>
</dbReference>
<keyword evidence="1" id="KW-0004">4Fe-4S</keyword>
<feature type="binding site" evidence="6">
    <location>
        <position position="359"/>
    </location>
    <ligand>
        <name>S-adenosyl-L-methionine</name>
        <dbReference type="ChEBI" id="CHEBI:59789"/>
    </ligand>
</feature>
<evidence type="ECO:0000256" key="4">
    <source>
        <dbReference type="ARBA" id="ARBA00022691"/>
    </source>
</evidence>
<gene>
    <name evidence="8" type="ORF">SAMN06265374_2624</name>
</gene>
<dbReference type="InterPro" id="IPR030390">
    <property type="entry name" value="MeTrfase_TrmA_AS"/>
</dbReference>
<feature type="active site" evidence="7">
    <location>
        <position position="385"/>
    </location>
</feature>
<dbReference type="Pfam" id="PF05958">
    <property type="entry name" value="tRNA_U5-meth_tr"/>
    <property type="match status" value="1"/>
</dbReference>
<feature type="binding site" evidence="6">
    <location>
        <position position="311"/>
    </location>
    <ligand>
        <name>S-adenosyl-L-methionine</name>
        <dbReference type="ChEBI" id="CHEBI:59789"/>
    </ligand>
</feature>
<evidence type="ECO:0000256" key="7">
    <source>
        <dbReference type="PROSITE-ProRule" id="PRU10015"/>
    </source>
</evidence>
<reference evidence="8 9" key="1">
    <citation type="submission" date="2017-05" db="EMBL/GenBank/DDBJ databases">
        <authorList>
            <person name="Varghese N."/>
            <person name="Submissions S."/>
        </authorList>
    </citation>
    <scope>NUCLEOTIDE SEQUENCE [LARGE SCALE GENOMIC DNA]</scope>
    <source>
        <strain evidence="8 9">DSM 15949</strain>
    </source>
</reference>
<dbReference type="Gene3D" id="2.40.50.140">
    <property type="entry name" value="Nucleic acid-binding proteins"/>
    <property type="match status" value="1"/>
</dbReference>
<evidence type="ECO:0000256" key="2">
    <source>
        <dbReference type="ARBA" id="ARBA00022603"/>
    </source>
</evidence>
<keyword evidence="1" id="KW-0408">Iron</keyword>
<dbReference type="PANTHER" id="PTHR11061">
    <property type="entry name" value="RNA M5U METHYLTRANSFERASE"/>
    <property type="match status" value="1"/>
</dbReference>
<evidence type="ECO:0000313" key="9">
    <source>
        <dbReference type="Proteomes" id="UP001157914"/>
    </source>
</evidence>
<protein>
    <submittedName>
        <fullName evidence="8">23S rRNA m(5)U-1939 methyltransferase</fullName>
    </submittedName>
</protein>
<keyword evidence="4 6" id="KW-0949">S-adenosyl-L-methionine</keyword>
<dbReference type="CDD" id="cd02440">
    <property type="entry name" value="AdoMet_MTases"/>
    <property type="match status" value="1"/>
</dbReference>
<feature type="binding site" evidence="6">
    <location>
        <position position="291"/>
    </location>
    <ligand>
        <name>S-adenosyl-L-methionine</name>
        <dbReference type="ChEBI" id="CHEBI:59789"/>
    </ligand>
</feature>
<accession>A0ABY1P436</accession>
<keyword evidence="3 6" id="KW-0808">Transferase</keyword>
<feature type="binding site" evidence="6">
    <location>
        <position position="264"/>
    </location>
    <ligand>
        <name>S-adenosyl-L-methionine</name>
        <dbReference type="ChEBI" id="CHEBI:59789"/>
    </ligand>
</feature>
<dbReference type="PANTHER" id="PTHR11061:SF49">
    <property type="entry name" value="23S RRNA (URACIL(1939)-C(5))-METHYLTRANSFERASE RLMD"/>
    <property type="match status" value="1"/>
</dbReference>
<keyword evidence="2 6" id="KW-0489">Methyltransferase</keyword>
<dbReference type="GO" id="GO:0032259">
    <property type="term" value="P:methylation"/>
    <property type="evidence" value="ECO:0007669"/>
    <property type="project" value="UniProtKB-KW"/>
</dbReference>
<evidence type="ECO:0000256" key="1">
    <source>
        <dbReference type="ARBA" id="ARBA00022485"/>
    </source>
</evidence>
<dbReference type="InterPro" id="IPR012340">
    <property type="entry name" value="NA-bd_OB-fold"/>
</dbReference>
<dbReference type="SUPFAM" id="SSF50249">
    <property type="entry name" value="Nucleic acid-binding proteins"/>
    <property type="match status" value="1"/>
</dbReference>
<proteinExistence type="inferred from homology"/>
<evidence type="ECO:0000256" key="6">
    <source>
        <dbReference type="PROSITE-ProRule" id="PRU01024"/>
    </source>
</evidence>
<dbReference type="Gene3D" id="3.40.50.150">
    <property type="entry name" value="Vaccinia Virus protein VP39"/>
    <property type="match status" value="1"/>
</dbReference>
<dbReference type="Proteomes" id="UP001157914">
    <property type="component" value="Unassembled WGS sequence"/>
</dbReference>
<dbReference type="InterPro" id="IPR010280">
    <property type="entry name" value="U5_MeTrfase_fam"/>
</dbReference>
<comment type="caution">
    <text evidence="8">The sequence shown here is derived from an EMBL/GenBank/DDBJ whole genome shotgun (WGS) entry which is preliminary data.</text>
</comment>
<keyword evidence="1" id="KW-0479">Metal-binding</keyword>
<feature type="active site" description="Nucleophile" evidence="6">
    <location>
        <position position="385"/>
    </location>
</feature>
<evidence type="ECO:0000256" key="5">
    <source>
        <dbReference type="ARBA" id="ARBA00023014"/>
    </source>
</evidence>
<evidence type="ECO:0000313" key="8">
    <source>
        <dbReference type="EMBL" id="SMP25866.1"/>
    </source>
</evidence>
<organism evidence="8 9">
    <name type="scientific">Roseibium denhamense</name>
    <dbReference type="NCBI Taxonomy" id="76305"/>
    <lineage>
        <taxon>Bacteria</taxon>
        <taxon>Pseudomonadati</taxon>
        <taxon>Pseudomonadota</taxon>
        <taxon>Alphaproteobacteria</taxon>
        <taxon>Hyphomicrobiales</taxon>
        <taxon>Stappiaceae</taxon>
        <taxon>Roseibium</taxon>
    </lineage>
</organism>
<keyword evidence="9" id="KW-1185">Reference proteome</keyword>
<evidence type="ECO:0000256" key="3">
    <source>
        <dbReference type="ARBA" id="ARBA00022679"/>
    </source>
</evidence>
<name>A0ABY1P436_9HYPH</name>
<dbReference type="InterPro" id="IPR029063">
    <property type="entry name" value="SAM-dependent_MTases_sf"/>
</dbReference>
<dbReference type="SUPFAM" id="SSF53335">
    <property type="entry name" value="S-adenosyl-L-methionine-dependent methyltransferases"/>
    <property type="match status" value="1"/>
</dbReference>
<dbReference type="PROSITE" id="PS01230">
    <property type="entry name" value="TRMA_1"/>
    <property type="match status" value="1"/>
</dbReference>
<keyword evidence="5" id="KW-0411">Iron-sulfur</keyword>
<sequence length="428" mass="46028">MNGYIKLARLPVRRYRSHMNETHLEIKELGHRGDGIAFTDEGPVYVAGALPGETIRVRMDGNRADLIEIIVPSPDRVAPVCTHDPASGSCFMQHLAEQPYLVWKRSLVENALRSAGITTEVSETVAATAGGRRRAVFSAARKGRSVVLGYYGRASHDLFDAAGCAVLTPQIERSLAGLKELAALVLPKKGDLRVTVLETTAGLDVALEKAAASYDRQIAALCKKAADLGLARLSVNGEILLEIRPPLLDMGGTGIVPPPGGFTQATVAAEEALAQLVVQGAGKSKWVADLFSGIGTFALRLARVANVHAVEGDAAAIAAFDRALRKPQGLKKVTFERRDLFRRPLVRDELEPFNAVVFDPPRAGAQAQAEQLARSKVKTIVAVSCNPATFARDVKILMEGGYTLKSVTPVDQFQFSPHIEVVGVLMRE</sequence>
<dbReference type="Gene3D" id="2.40.50.1070">
    <property type="match status" value="1"/>
</dbReference>